<dbReference type="EMBL" id="CP059404">
    <property type="protein sequence ID" value="QNE90628.1"/>
    <property type="molecule type" value="Genomic_DNA"/>
</dbReference>
<dbReference type="Pfam" id="PF10739">
    <property type="entry name" value="DUF2550"/>
    <property type="match status" value="1"/>
</dbReference>
<dbReference type="KEGG" id="cik:H0194_10245"/>
<proteinExistence type="predicted"/>
<evidence type="ECO:0000313" key="1">
    <source>
        <dbReference type="EMBL" id="QNE90628.1"/>
    </source>
</evidence>
<evidence type="ECO:0000313" key="2">
    <source>
        <dbReference type="Proteomes" id="UP000515743"/>
    </source>
</evidence>
<dbReference type="Proteomes" id="UP000515743">
    <property type="component" value="Chromosome"/>
</dbReference>
<dbReference type="InterPro" id="IPR019675">
    <property type="entry name" value="DUF2550"/>
</dbReference>
<protein>
    <submittedName>
        <fullName evidence="1">DUF2550 domain-containing protein</fullName>
    </submittedName>
</protein>
<keyword evidence="2" id="KW-1185">Reference proteome</keyword>
<organism evidence="1 2">
    <name type="scientific">Corynebacterium incognita</name>
    <dbReference type="NCBI Taxonomy" id="2754725"/>
    <lineage>
        <taxon>Bacteria</taxon>
        <taxon>Bacillati</taxon>
        <taxon>Actinomycetota</taxon>
        <taxon>Actinomycetes</taxon>
        <taxon>Mycobacteriales</taxon>
        <taxon>Corynebacteriaceae</taxon>
        <taxon>Corynebacterium</taxon>
    </lineage>
</organism>
<accession>A0A7G7CSR2</accession>
<dbReference type="AlphaFoldDB" id="A0A7G7CSR2"/>
<name>A0A7G7CSR2_9CORY</name>
<gene>
    <name evidence="1" type="ORF">H0194_10245</name>
</gene>
<reference evidence="1 2" key="1">
    <citation type="submission" date="2020-07" db="EMBL/GenBank/DDBJ databases">
        <title>Complete genome and description of Corynebacterium incognita strain Marseille-Q3630 sp. nov.</title>
        <authorList>
            <person name="Boxberger M."/>
        </authorList>
    </citation>
    <scope>NUCLEOTIDE SEQUENCE [LARGE SCALE GENOMIC DNA]</scope>
    <source>
        <strain evidence="1 2">Marseille-Q3630</strain>
    </source>
</reference>
<sequence>MWLLFALLCIAVLLAAWRFMTLRSRGTSAIMRRVPNPGTRGWRHGVIKYGGYELQFFKLRSVSPQADVELSRSSLDFVETRELTAGEAGFMDAHHVVCVLESPSGTYELALAPRSAMALRAWVESAPHQRQERIDVQRLRRKFDKD</sequence>